<keyword evidence="3" id="KW-1185">Reference proteome</keyword>
<organism evidence="2 3">
    <name type="scientific">Nelumbo nucifera</name>
    <name type="common">Sacred lotus</name>
    <dbReference type="NCBI Taxonomy" id="4432"/>
    <lineage>
        <taxon>Eukaryota</taxon>
        <taxon>Viridiplantae</taxon>
        <taxon>Streptophyta</taxon>
        <taxon>Embryophyta</taxon>
        <taxon>Tracheophyta</taxon>
        <taxon>Spermatophyta</taxon>
        <taxon>Magnoliopsida</taxon>
        <taxon>Proteales</taxon>
        <taxon>Nelumbonaceae</taxon>
        <taxon>Nelumbo</taxon>
    </lineage>
</organism>
<name>A0A822ZFT6_NELNU</name>
<dbReference type="EMBL" id="DUZY01000006">
    <property type="protein sequence ID" value="DAD43992.1"/>
    <property type="molecule type" value="Genomic_DNA"/>
</dbReference>
<sequence length="173" mass="19158">MATSPNFFFPLSFCLLFFPLTAPAASTRSAPENNLQDYCEDFKEAAINRTALAKSLATDDAKPLILQKISSGYFNLFGCYNDYVEVESYLQNAIDRGANPALAIRYVEKAKEGVNRCQGIVPSGDPNVEDLTAVNKKVIEQINFAEAINNVIIDYCYDQSSMELQSIDNLSVM</sequence>
<reference evidence="2 3" key="1">
    <citation type="journal article" date="2020" name="Mol. Biol. Evol.">
        <title>Distinct Expression and Methylation Patterns for Genes with Different Fates following a Single Whole-Genome Duplication in Flowering Plants.</title>
        <authorList>
            <person name="Shi T."/>
            <person name="Rahmani R.S."/>
            <person name="Gugger P.F."/>
            <person name="Wang M."/>
            <person name="Li H."/>
            <person name="Zhang Y."/>
            <person name="Li Z."/>
            <person name="Wang Q."/>
            <person name="Van de Peer Y."/>
            <person name="Marchal K."/>
            <person name="Chen J."/>
        </authorList>
    </citation>
    <scope>NUCLEOTIDE SEQUENCE [LARGE SCALE GENOMIC DNA]</scope>
    <source>
        <tissue evidence="2">Leaf</tissue>
    </source>
</reference>
<feature type="chain" id="PRO_5032694921" description="Pectinesterase inhibitor domain-containing protein" evidence="1">
    <location>
        <begin position="25"/>
        <end position="173"/>
    </location>
</feature>
<keyword evidence="1" id="KW-0732">Signal</keyword>
<dbReference type="Proteomes" id="UP000607653">
    <property type="component" value="Unassembled WGS sequence"/>
</dbReference>
<accession>A0A822ZFT6</accession>
<evidence type="ECO:0008006" key="4">
    <source>
        <dbReference type="Google" id="ProtNLM"/>
    </source>
</evidence>
<dbReference type="AlphaFoldDB" id="A0A822ZFT6"/>
<comment type="caution">
    <text evidence="2">The sequence shown here is derived from an EMBL/GenBank/DDBJ whole genome shotgun (WGS) entry which is preliminary data.</text>
</comment>
<evidence type="ECO:0000313" key="2">
    <source>
        <dbReference type="EMBL" id="DAD43992.1"/>
    </source>
</evidence>
<gene>
    <name evidence="2" type="ORF">HUJ06_002222</name>
</gene>
<proteinExistence type="predicted"/>
<feature type="signal peptide" evidence="1">
    <location>
        <begin position="1"/>
        <end position="24"/>
    </location>
</feature>
<protein>
    <recommendedName>
        <fullName evidence="4">Pectinesterase inhibitor domain-containing protein</fullName>
    </recommendedName>
</protein>
<evidence type="ECO:0000313" key="3">
    <source>
        <dbReference type="Proteomes" id="UP000607653"/>
    </source>
</evidence>
<evidence type="ECO:0000256" key="1">
    <source>
        <dbReference type="SAM" id="SignalP"/>
    </source>
</evidence>